<dbReference type="InterPro" id="IPR049652">
    <property type="entry name" value="PplA-like"/>
</dbReference>
<accession>A0A942TKN5</accession>
<comment type="caution">
    <text evidence="3">The sequence shown here is derived from an EMBL/GenBank/DDBJ whole genome shotgun (WGS) entry which is preliminary data.</text>
</comment>
<dbReference type="AlphaFoldDB" id="A0A942TKN5"/>
<evidence type="ECO:0000313" key="3">
    <source>
        <dbReference type="EMBL" id="MBS4199390.1"/>
    </source>
</evidence>
<dbReference type="Pfam" id="PF04205">
    <property type="entry name" value="FMN_bind"/>
    <property type="match status" value="1"/>
</dbReference>
<name>A0A942TKN5_9BACI</name>
<gene>
    <name evidence="3" type="ORF">KHA93_06960</name>
</gene>
<sequence length="300" mass="32990">MKKMPKLLTVVASVTLLLGACGSTSVSEKNNDGNKQVSNEEEGIEKVIAGAEMKDGTYTLKEKDFDDHGWKASMTITVKGGKITESTYNYEDENGKLKSEDEGYQKNMSEKTGVGPKDYIPQLNEELVKSQDAQRVDVVTGATHSSETFLNYAQQLIQASQKGDTSTIEIDTRAPLVDGVYSLVEKNIGSTGWKTYLNITVKDGQIIESDYNYLNKDGDLKTNDEGYQEKMKEKTGTGPQDFIPALNKSLVEKQNPAEVDVVTGASHSSQTFKMYAAQLVNAAQKGDTTKIEIDNYVYSK</sequence>
<protein>
    <submittedName>
        <fullName evidence="3">FMN-binding protein</fullName>
    </submittedName>
</protein>
<dbReference type="PROSITE" id="PS51257">
    <property type="entry name" value="PROKAR_LIPOPROTEIN"/>
    <property type="match status" value="1"/>
</dbReference>
<dbReference type="Gene3D" id="3.90.1010.20">
    <property type="match status" value="2"/>
</dbReference>
<dbReference type="EMBL" id="JAGYPJ010000001">
    <property type="protein sequence ID" value="MBS4199390.1"/>
    <property type="molecule type" value="Genomic_DNA"/>
</dbReference>
<dbReference type="GO" id="GO:0010181">
    <property type="term" value="F:FMN binding"/>
    <property type="evidence" value="ECO:0007669"/>
    <property type="project" value="InterPro"/>
</dbReference>
<evidence type="ECO:0000259" key="2">
    <source>
        <dbReference type="SMART" id="SM00900"/>
    </source>
</evidence>
<feature type="domain" description="FMN-binding" evidence="2">
    <location>
        <begin position="69"/>
        <end position="160"/>
    </location>
</feature>
<dbReference type="Proteomes" id="UP000682713">
    <property type="component" value="Unassembled WGS sequence"/>
</dbReference>
<dbReference type="SMART" id="SM00900">
    <property type="entry name" value="FMN_bind"/>
    <property type="match status" value="2"/>
</dbReference>
<dbReference type="RefSeq" id="WP_213110077.1">
    <property type="nucleotide sequence ID" value="NZ_JAGYPJ010000001.1"/>
</dbReference>
<feature type="chain" id="PRO_5039635133" evidence="1">
    <location>
        <begin position="23"/>
        <end position="300"/>
    </location>
</feature>
<evidence type="ECO:0000256" key="1">
    <source>
        <dbReference type="SAM" id="SignalP"/>
    </source>
</evidence>
<evidence type="ECO:0000313" key="4">
    <source>
        <dbReference type="Proteomes" id="UP000682713"/>
    </source>
</evidence>
<dbReference type="GO" id="GO:0016020">
    <property type="term" value="C:membrane"/>
    <property type="evidence" value="ECO:0007669"/>
    <property type="project" value="InterPro"/>
</dbReference>
<feature type="signal peptide" evidence="1">
    <location>
        <begin position="1"/>
        <end position="22"/>
    </location>
</feature>
<organism evidence="3 4">
    <name type="scientific">Lederbergia citrisecunda</name>
    <dbReference type="NCBI Taxonomy" id="2833583"/>
    <lineage>
        <taxon>Bacteria</taxon>
        <taxon>Bacillati</taxon>
        <taxon>Bacillota</taxon>
        <taxon>Bacilli</taxon>
        <taxon>Bacillales</taxon>
        <taxon>Bacillaceae</taxon>
        <taxon>Lederbergia</taxon>
    </lineage>
</organism>
<proteinExistence type="predicted"/>
<dbReference type="InterPro" id="IPR007329">
    <property type="entry name" value="FMN-bd"/>
</dbReference>
<feature type="domain" description="FMN-binding" evidence="2">
    <location>
        <begin position="192"/>
        <end position="283"/>
    </location>
</feature>
<dbReference type="NCBIfam" id="NF041941">
    <property type="entry name" value="lipo_FMN_PplA"/>
    <property type="match status" value="1"/>
</dbReference>
<reference evidence="3 4" key="1">
    <citation type="submission" date="2021-05" db="EMBL/GenBank/DDBJ databases">
        <title>Novel Bacillus species.</title>
        <authorList>
            <person name="Liu G."/>
        </authorList>
    </citation>
    <scope>NUCLEOTIDE SEQUENCE [LARGE SCALE GENOMIC DNA]</scope>
    <source>
        <strain evidence="3 4">FJAT-49732</strain>
    </source>
</reference>
<keyword evidence="4" id="KW-1185">Reference proteome</keyword>
<keyword evidence="1" id="KW-0732">Signal</keyword>